<reference evidence="2" key="1">
    <citation type="submission" date="2023-10" db="EMBL/GenBank/DDBJ databases">
        <authorList>
            <person name="Chen Y."/>
            <person name="Shah S."/>
            <person name="Dougan E. K."/>
            <person name="Thang M."/>
            <person name="Chan C."/>
        </authorList>
    </citation>
    <scope>NUCLEOTIDE SEQUENCE [LARGE SCALE GENOMIC DNA]</scope>
</reference>
<evidence type="ECO:0000313" key="2">
    <source>
        <dbReference type="EMBL" id="CAK0843191.1"/>
    </source>
</evidence>
<feature type="region of interest" description="Disordered" evidence="1">
    <location>
        <begin position="141"/>
        <end position="188"/>
    </location>
</feature>
<sequence>MAAGPPPAGRADRQGSHKKHQQTDLFDWAQRNAIIAPPRRNGNPAPSPDVEGRHQSSSPVVIPKAITKAAAPSPIVIPKAITTQEEREARGVTAELVAPADLLHLRAGEAPRLRRRRRPHLPILSMPPVARHRSRGWGATEFTTKLSPPSPRPASAPELACHKKRRPSSEPLATSSARPPTARALLDGAPVAMPAKLRRARAEAQADPSPVVGVWPGEPTLRAELEDMVARPRRQQTGAVGGQRHAGYHAGAPRRVWRPEHGHRLGRGSFASGREVTSPSCLRS</sequence>
<feature type="region of interest" description="Disordered" evidence="1">
    <location>
        <begin position="233"/>
        <end position="284"/>
    </location>
</feature>
<proteinExistence type="predicted"/>
<feature type="compositionally biased region" description="Polar residues" evidence="1">
    <location>
        <begin position="275"/>
        <end position="284"/>
    </location>
</feature>
<dbReference type="EMBL" id="CAUYUJ010014559">
    <property type="protein sequence ID" value="CAK0843191.1"/>
    <property type="molecule type" value="Genomic_DNA"/>
</dbReference>
<organism evidence="2 3">
    <name type="scientific">Prorocentrum cordatum</name>
    <dbReference type="NCBI Taxonomy" id="2364126"/>
    <lineage>
        <taxon>Eukaryota</taxon>
        <taxon>Sar</taxon>
        <taxon>Alveolata</taxon>
        <taxon>Dinophyceae</taxon>
        <taxon>Prorocentrales</taxon>
        <taxon>Prorocentraceae</taxon>
        <taxon>Prorocentrum</taxon>
    </lineage>
</organism>
<name>A0ABN9TCG2_9DINO</name>
<feature type="region of interest" description="Disordered" evidence="1">
    <location>
        <begin position="1"/>
        <end position="59"/>
    </location>
</feature>
<evidence type="ECO:0000313" key="3">
    <source>
        <dbReference type="Proteomes" id="UP001189429"/>
    </source>
</evidence>
<dbReference type="Proteomes" id="UP001189429">
    <property type="component" value="Unassembled WGS sequence"/>
</dbReference>
<accession>A0ABN9TCG2</accession>
<protein>
    <submittedName>
        <fullName evidence="2">Uncharacterized protein</fullName>
    </submittedName>
</protein>
<gene>
    <name evidence="2" type="ORF">PCOR1329_LOCUS37622</name>
</gene>
<evidence type="ECO:0000256" key="1">
    <source>
        <dbReference type="SAM" id="MobiDB-lite"/>
    </source>
</evidence>
<keyword evidence="3" id="KW-1185">Reference proteome</keyword>
<comment type="caution">
    <text evidence="2">The sequence shown here is derived from an EMBL/GenBank/DDBJ whole genome shotgun (WGS) entry which is preliminary data.</text>
</comment>